<dbReference type="NCBIfam" id="TIGR01965">
    <property type="entry name" value="VCBS_repeat"/>
    <property type="match status" value="9"/>
</dbReference>
<dbReference type="PROSITE" id="PS50268">
    <property type="entry name" value="CADHERIN_2"/>
    <property type="match status" value="1"/>
</dbReference>
<dbReference type="Proteomes" id="UP000244197">
    <property type="component" value="Unassembled WGS sequence"/>
</dbReference>
<dbReference type="InterPro" id="IPR011049">
    <property type="entry name" value="Serralysin-like_metalloprot_C"/>
</dbReference>
<proteinExistence type="predicted"/>
<feature type="region of interest" description="Disordered" evidence="2">
    <location>
        <begin position="2635"/>
        <end position="2667"/>
    </location>
</feature>
<dbReference type="PROSITE" id="PS00330">
    <property type="entry name" value="HEMOLYSIN_CALCIUM"/>
    <property type="match status" value="1"/>
</dbReference>
<dbReference type="NCBIfam" id="NF012211">
    <property type="entry name" value="tand_rpt_95"/>
    <property type="match status" value="4"/>
</dbReference>
<dbReference type="InterPro" id="IPR040853">
    <property type="entry name" value="RapA2_cadherin-like"/>
</dbReference>
<dbReference type="InterPro" id="IPR041690">
    <property type="entry name" value="Cadherin_5"/>
</dbReference>
<dbReference type="Pfam" id="PF00353">
    <property type="entry name" value="HemolysinCabind"/>
    <property type="match status" value="2"/>
</dbReference>
<dbReference type="InterPro" id="IPR002126">
    <property type="entry name" value="Cadherin-like_dom"/>
</dbReference>
<feature type="compositionally biased region" description="Acidic residues" evidence="2">
    <location>
        <begin position="2646"/>
        <end position="2656"/>
    </location>
</feature>
<dbReference type="EMBL" id="PIFK01000016">
    <property type="protein sequence ID" value="PTP36012.1"/>
    <property type="molecule type" value="Genomic_DNA"/>
</dbReference>
<sequence length="4133" mass="438661">MDITALNLTGALALGQRIVISVDGTVRVLEDGEPLQAGDVTLESQNTPNEPQVSVKRFSPEDGEVELDQDIANIFAALEEGEDPTELGDEFATAAGQNGSSLANSGTVERDGEETIPGTEFITTGFEALGLSRTQSLSLLEQFRFAQQEPIFVDLSFSTLEDAVSVSVPEDTLLSGQLTATDANNDLLTFSVESGPSNGSLTLNEDGSWLYTPEPNYNGADSFEVIVTDDTGLKDTLTVTIDVTPVNDPATVSDDSGNVVEDDDTADVATGTLTIADVDEGEAFVQPVAITNEYGTFTVDRDGNWSFTIDNTNEAVQSLPDGESIPLSFDVTSVDGTGTGTVTVVVKGTNDTATVGEGQGDVDDGRVKEDAPTTVAEGKLTVSDADEGESELKPQTIENEYGTFKVNADGTWSFTIDNTKPAVQSLPEGEEVPLSFAVESLDGTGKATVNVIVEGTNDLATVDHQRGVVTEDKKSEVSGQLDISDADAGEALVVAQPDVKTDYGVFNLNADGSWSFKLDNDSVQSMAKGEKLVLKFPVESVDTTGNAVIKVVIKGANDAPELTVDTTGTLTEDASATLSTSGTLSVEDVDTTDDYTVDKSYNNDIVWSGGALTEDQKATLIAQFSVDKSGWDYEVANSEVDFLAEGETVTFSYDVIVDDGSGGTDTEKVTITLNGKNDAPELTAVTVGSVTEDTDSVLKDSGALSFTDKDITDTDHDIDATYKGDIEWDGGTLTDEQILAITKGFTVDGDSWDYVVANSDVDFLPDGDKVIFSYDVIVDDGKGGIDTETVTITINGTNDVATIDNQRGVVIEDRKTLVEGNLDISDDAGQAFVEPQNVKNEYGEFKLAADGTWSFQLDTDLNNTAVQSLSQGEKKVFEFDVVSMDKTGTATIKVVIKGTNDEPELTVEEMTSSITEDASVILTDSGSLSFSDIDAKDAHTIEKEYNDDIVWSGGTLTDAQKLVITNGFSIDSDSWDYSVANTEVDFLKEGDKVTFSYEVTVDDGKGGTDAETVTITITGTNDGPVAGNDFAALNDDATLKVDALNGVLSNDRDVDGGTLTVTEIRTGTEGNVDGTTNGSVGSDLGGTYGTLTLNADGSYTYVANNADSLKMGEVVTDTFTYTVDDGQGGTDTATLTITVTGTNDGPKANDDTYKAGSETILFTESFENMTNTNSWTVINGDQLEDWDATKGLEIQHESVVNKASDGEYIAELDAHQNTSITTSINTSGQDSARVEFDYNPRRDDNSSSDMKFIFGGETITVHADGTVSGTDISNVHIVGPDSNGWYKVTAEFAVQGDSVDLTFAGAGKSDSYGALLDNITVTGANDPILTTPEEVAIEITFAELLANDTDIDGDDLSIVLDSITSPTNGKLDVDYVNGIITFTPDKDYNGEATFKYKVTDGNGNGGEDEATVTLNVTPVNDLPVATDDTHTLGHNLIRNGSFESFTSSASKGWGDRASDVKHWDFNGPSGKVDVVDDGYLGVTTDGDRFIDMEGEGGRGDNVTLSQAVDGVEEGKPYQISLDVAARGENHTAKIQVVWNGVVIATITPDSNTMETHTFEVVGAAGDNTISFVEVGGAGDNSGTYLDNIKLQEVLVDLTTDEDTTLEIPHSQLLANDYDVDGDELEITSVVMTDSSHGTVEIVDGKVVFEPADNFNGVTTFEYTISDGKGGTDTAVVTINVKPVKDTVTVGLTGPGSVIEGDKTSPFTITLSEQVPEDSVVTLQYSYTNASNEDIVEVITVNVDANTNTATFEIQTEQDNEYEVGQEFNVSVVSVTQDDTDVFEKLDTSSADKNVAIDDSHDNPPKAEDFSISLNADGSSQVIFDTGMGTIEGDGTDHVSDNEDDNDNDVDTNLGVIITELPDSGTLYYVDGNNKVEVVVGQTYADPNNIVYEDDQESTGFFLGVDDTSTLDKGPHSTAEFHNWGDEVDAYTRELKFDNGDVVTITSEGRNNVDAKPLVQNNSQQGHMGFGIASTNRGIHQDEAINIDFSSRPADLVTVGLSGLGGWFAPNADDSVQSRAEITVTFDYGNGVTEEQTFLYDDTHNNQNVTIVAPEGAEIVSVEASTQGPGNWELTSLEAKASDSFEYKAVDSDGNESEVKTVTIDKSGDLNANNDPQGFEVKLGQFSEDNDSPWSAEGAELNASFNGQDKDFAHSGIKIGVAGTVGGLGAQIEYDRGEQQSEKFEINLDSPATQFTFSVSNLFKNEGNDGDFTDNHEQGSWVAYLNGVAVAGDTFIAEDGNNKGTYEITPLGPDGTPIAFDTVVFEATEYSNQATHDNDASDYFLTGFKASSEGAYAVNQGGILEIPTSKLAGIIGSELLNNDIDSDGDNLRITYVYGETEGNAYIKGGIVYFDLTGDDFVGETTFKYQVTDDNGQIASAEVNVIVNPLPTPSSVASVDLLADSVVEGDDLGFKVTLDSSALVESALNVTFGKNTDAANDSGEEKDLDLSQVRFTNGVTYDQQSGKLIVPVGVKDFAVLIPTLIDGVHELDENYSLIVDGVSATGIIVNVDTIELMVESFADVAEGSNAVFAVSLNNPSSENIDVSLAITLDRDATSAETADFKDIGELYTAYYLEPQQSGEPKRVELDVVIKGGKPTVTIPNGETEIFVEVATKDDPIFEGGEDFNLVVTDESGYVSNGSASDETTIMDDGTDPDGPDGPQVGNDDRPVVDSITDIEIEEGQSGTFVVELSNSSELETTIEMSLNDGSAVSVDGQPTEGDFNASSVIVSFGERENKQSETIDVVNGNFIVTVPDGFESFTVEVATNQDAHSDDSETFSISGNAPHQSQAVTGVATITDNEAPMVDLNGALYDIEYVSESAGYSNVFGYYINDDSGEKQLHVLVSNSNDPSLSPGTLLDSPLSSIDNLEFFLIPNGFNQIDSDKLYDLKVNDQGQLVVDGVVKAGISVYTSTDEDHQISTTVDSDGNLVLSFDDQKGQGNDDNDFNDFVVKVSKIDTDGIDLNSAYVEGGEAAIADIDADIFDDKDTIKSMSITLTNAKDGDNLTWAENSGFSVSKTVIGTAIALIITHPSGSVSADEFETFLKSIRFVNSSDTPDEEMRLVEVTVSDGVNQSETATASISVTGTDELSLNNVAGLEDQFIDLNISVVDAATSVSTIELSGIPQGATVLVGGVESTVDNNGTVVVDIDDIDSVKVKAPEHSDVNFDISVTAKDSDEETVESGSIYVDVHPDADRPTLIIGDFEKVAAIDFEDVQITSGSWDSDIEINNVEGVSTIGEWSTSNPGQHVEVGTEGTYLSGSSTNQVMEIEGEVDDKVLYTDMDLVAGRFYNFKFDIAARDDVDPSDSDMEVSLFKLDDAGNPIESSKVTLYDFIAERQGSGWQEGTFTLPVELSGKYRLVLEADEADSTGAIIDNIQFTAVDNYGYEDSFIKLSEISASLVDATDGSETLTVELEGLPAGSVLIDGTGQDANMHIVTEANKNDKIDVTGWDLTELQIKVLDPSTFDIKVIATATESDTNKDDDVHAEHGDPGGKLVNASEATINITVLEHPQGPVDTNERPTANDFTISSDTNVANINFAPNATDTEDDASSTDGKYTSVRIEELPEYGKLYEVNEQGEIIGDTLAIGTIILDSANIIYVANGIDDVEIGSDFTDVNFVVDNELNARNNQPGVDRLDIDGVVVAGVLFDGSTFSDGNATIKYDHNPNQLGVFVHTNHDSGTGSETGIGEYISFASDRGNISSAEIYLSSLQGLLGNGNGNGNNQQSTAKLVAYLFDNGQQVGGPIELPLENVNHSAHTASVDVSSDSVTFDEVRLAVVNPSNSGQGAGFNVSAIEFDVNGVVDIQDEFKYSAIDSKPQDSLSQGTVTINATSIIGAVSSGIDHVTVTGNNMVWNQSAAHTWETESSSLLGYDELDGTIINVGVGGDSVNMGAGSDTVYMGDSIVPGMDQNVNIDNQNAAIDRLIHADINGSTATTADDMTYGDEDYHHKLESYSNAGVDIVQSGGGNDTVYGEEGVDLIFGGTGHDVLNGGSGDDAVRGGSGNDTLVGGLGDDILVGDDGTDLFQWVDQPFQGDVDTITDFALGEDHLDISQLLPTENSMSDLLEHITIEKVDNGGGDKDLVITISEDANSGGQTQTIILDNTRNQFDSVNAQGDGSVISSDLSNLVNQLFVNLPD</sequence>
<gene>
    <name evidence="4" type="ORF">CWO07_09730</name>
</gene>
<protein>
    <recommendedName>
        <fullName evidence="3">Cadherin domain-containing protein</fullName>
    </recommendedName>
</protein>
<dbReference type="SUPFAM" id="SSF141072">
    <property type="entry name" value="CalX-like"/>
    <property type="match status" value="2"/>
</dbReference>
<evidence type="ECO:0000256" key="1">
    <source>
        <dbReference type="ARBA" id="ARBA00022837"/>
    </source>
</evidence>
<organism evidence="4 5">
    <name type="scientific">Vibrio splendidus</name>
    <dbReference type="NCBI Taxonomy" id="29497"/>
    <lineage>
        <taxon>Bacteria</taxon>
        <taxon>Pseudomonadati</taxon>
        <taxon>Pseudomonadota</taxon>
        <taxon>Gammaproteobacteria</taxon>
        <taxon>Vibrionales</taxon>
        <taxon>Vibrionaceae</taxon>
        <taxon>Vibrio</taxon>
    </lineage>
</organism>
<name>A0A2T5EWQ1_VIBSP</name>
<dbReference type="Gene3D" id="2.60.40.10">
    <property type="entry name" value="Immunoglobulins"/>
    <property type="match status" value="5"/>
</dbReference>
<dbReference type="Pfam" id="PF17963">
    <property type="entry name" value="Big_9"/>
    <property type="match status" value="2"/>
</dbReference>
<dbReference type="InterPro" id="IPR015919">
    <property type="entry name" value="Cadherin-like_sf"/>
</dbReference>
<dbReference type="GO" id="GO:0016020">
    <property type="term" value="C:membrane"/>
    <property type="evidence" value="ECO:0007669"/>
    <property type="project" value="InterPro"/>
</dbReference>
<dbReference type="CDD" id="cd11304">
    <property type="entry name" value="Cadherin_repeat"/>
    <property type="match status" value="1"/>
</dbReference>
<dbReference type="InterPro" id="IPR018511">
    <property type="entry name" value="Hemolysin-typ_Ca-bd_CS"/>
</dbReference>
<evidence type="ECO:0000313" key="4">
    <source>
        <dbReference type="EMBL" id="PTP36012.1"/>
    </source>
</evidence>
<dbReference type="SUPFAM" id="SSF49313">
    <property type="entry name" value="Cadherin-like"/>
    <property type="match status" value="1"/>
</dbReference>
<keyword evidence="1" id="KW-0106">Calcium</keyword>
<dbReference type="Gene3D" id="2.60.40.2030">
    <property type="match status" value="1"/>
</dbReference>
<evidence type="ECO:0000259" key="3">
    <source>
        <dbReference type="PROSITE" id="PS50268"/>
    </source>
</evidence>
<dbReference type="InterPro" id="IPR010221">
    <property type="entry name" value="VCBS_dom"/>
</dbReference>
<dbReference type="GO" id="GO:0007156">
    <property type="term" value="P:homophilic cell adhesion via plasma membrane adhesion molecules"/>
    <property type="evidence" value="ECO:0007669"/>
    <property type="project" value="InterPro"/>
</dbReference>
<dbReference type="InterPro" id="IPR038081">
    <property type="entry name" value="CalX-like_sf"/>
</dbReference>
<accession>A0A2T5EWQ1</accession>
<reference evidence="4 5" key="1">
    <citation type="submission" date="2017-11" db="EMBL/GenBank/DDBJ databases">
        <title>Population delineation of vibrios coincides with oyster pathogenicity.</title>
        <authorList>
            <person name="Bruto M."/>
            <person name="Labreuche Y."/>
            <person name="James A."/>
            <person name="Piel D."/>
            <person name="Chenivesse S."/>
            <person name="Petton B."/>
            <person name="Polz M.F."/>
            <person name="Le Roux F."/>
        </authorList>
    </citation>
    <scope>NUCLEOTIDE SEQUENCE [LARGE SCALE GENOMIC DNA]</scope>
    <source>
        <strain evidence="4 5">FF_144</strain>
    </source>
</reference>
<dbReference type="InterPro" id="IPR013783">
    <property type="entry name" value="Ig-like_fold"/>
</dbReference>
<comment type="caution">
    <text evidence="4">The sequence shown here is derived from an EMBL/GenBank/DDBJ whole genome shotgun (WGS) entry which is preliminary data.</text>
</comment>
<dbReference type="GO" id="GO:0005509">
    <property type="term" value="F:calcium ion binding"/>
    <property type="evidence" value="ECO:0007669"/>
    <property type="project" value="InterPro"/>
</dbReference>
<dbReference type="RefSeq" id="WP_108187640.1">
    <property type="nucleotide sequence ID" value="NZ_PIFK01000016.1"/>
</dbReference>
<feature type="domain" description="Cadherin" evidence="3">
    <location>
        <begin position="160"/>
        <end position="251"/>
    </location>
</feature>
<dbReference type="PRINTS" id="PR00313">
    <property type="entry name" value="CABNDNGRPT"/>
</dbReference>
<evidence type="ECO:0000256" key="2">
    <source>
        <dbReference type="SAM" id="MobiDB-lite"/>
    </source>
</evidence>
<evidence type="ECO:0000313" key="5">
    <source>
        <dbReference type="Proteomes" id="UP000244197"/>
    </source>
</evidence>
<feature type="compositionally biased region" description="Polar residues" evidence="2">
    <location>
        <begin position="2635"/>
        <end position="2645"/>
    </location>
</feature>
<dbReference type="Pfam" id="PF17892">
    <property type="entry name" value="Cadherin_5"/>
    <property type="match status" value="2"/>
</dbReference>
<dbReference type="Pfam" id="PF17803">
    <property type="entry name" value="Cadherin_4"/>
    <property type="match status" value="4"/>
</dbReference>
<dbReference type="Gene3D" id="2.60.40.2810">
    <property type="match status" value="2"/>
</dbReference>
<dbReference type="SUPFAM" id="SSF51120">
    <property type="entry name" value="beta-Roll"/>
    <property type="match status" value="1"/>
</dbReference>
<dbReference type="InterPro" id="IPR008979">
    <property type="entry name" value="Galactose-bd-like_sf"/>
</dbReference>
<dbReference type="SUPFAM" id="SSF49785">
    <property type="entry name" value="Galactose-binding domain-like"/>
    <property type="match status" value="1"/>
</dbReference>
<dbReference type="InterPro" id="IPR001343">
    <property type="entry name" value="Hemolysn_Ca-bd"/>
</dbReference>